<keyword evidence="9" id="KW-1185">Reference proteome</keyword>
<sequence length="191" mass="21541">MAQYFDIDDILAEDELVPAVFKEAANGVGIFDSSDDTNRVEAGSKAELPFWLASELHLRQAVSINVPPCFNKKTREEIEADAAHVDLRKRCPYFYELGCKLAHLIDDRILSDKNIGPVLFVAFQTRYKDVLVKAHTSALSVTAKNLTLLTREETKLYETAQSSTAAFKKWKMGGPRFQKAYVLGRKRKPTE</sequence>
<keyword evidence="3" id="KW-0235">DNA replication</keyword>
<evidence type="ECO:0000256" key="1">
    <source>
        <dbReference type="ARBA" id="ARBA00004123"/>
    </source>
</evidence>
<comment type="caution">
    <text evidence="8">The sequence shown here is derived from an EMBL/GenBank/DDBJ whole genome shotgun (WGS) entry which is preliminary data.</text>
</comment>
<protein>
    <recommendedName>
        <fullName evidence="10">GINS subunit domain-containing protein</fullName>
    </recommendedName>
</protein>
<dbReference type="PANTHER" id="PTHR22768">
    <property type="entry name" value="DNA REPLICATION COMPLEX GINS PROTEIN PSF3"/>
    <property type="match status" value="1"/>
</dbReference>
<gene>
    <name evidence="7" type="ORF">ILEXP_LOCUS12966</name>
    <name evidence="8" type="ORF">ILEXP_LOCUS19441</name>
</gene>
<dbReference type="EMBL" id="CAUOFW020001467">
    <property type="protein sequence ID" value="CAK9145171.1"/>
    <property type="molecule type" value="Genomic_DNA"/>
</dbReference>
<dbReference type="Proteomes" id="UP001642360">
    <property type="component" value="Unassembled WGS sequence"/>
</dbReference>
<dbReference type="SUPFAM" id="SSF158573">
    <property type="entry name" value="GINS helical bundle-like"/>
    <property type="match status" value="1"/>
</dbReference>
<evidence type="ECO:0000313" key="7">
    <source>
        <dbReference type="EMBL" id="CAK9145171.1"/>
    </source>
</evidence>
<reference evidence="8 9" key="1">
    <citation type="submission" date="2024-02" db="EMBL/GenBank/DDBJ databases">
        <authorList>
            <person name="Vignale AGUSTIN F."/>
            <person name="Sosa J E."/>
            <person name="Modenutti C."/>
        </authorList>
    </citation>
    <scope>NUCLEOTIDE SEQUENCE [LARGE SCALE GENOMIC DNA]</scope>
</reference>
<dbReference type="Pfam" id="PF22466">
    <property type="entry name" value="PSF3_N"/>
    <property type="match status" value="1"/>
</dbReference>
<keyword evidence="4" id="KW-0539">Nucleus</keyword>
<name>A0ABC8S382_9AQUA</name>
<dbReference type="CDD" id="cd21693">
    <property type="entry name" value="GINS_B_Psf3"/>
    <property type="match status" value="1"/>
</dbReference>
<evidence type="ECO:0000256" key="2">
    <source>
        <dbReference type="ARBA" id="ARBA00006343"/>
    </source>
</evidence>
<dbReference type="InterPro" id="IPR010492">
    <property type="entry name" value="GINS_Psf3"/>
</dbReference>
<accession>A0ABC8S382</accession>
<evidence type="ECO:0000256" key="4">
    <source>
        <dbReference type="ARBA" id="ARBA00023242"/>
    </source>
</evidence>
<dbReference type="PANTHER" id="PTHR22768:SF0">
    <property type="entry name" value="DNA REPLICATION COMPLEX GINS PROTEIN PSF3"/>
    <property type="match status" value="1"/>
</dbReference>
<evidence type="ECO:0000313" key="9">
    <source>
        <dbReference type="Proteomes" id="UP001642360"/>
    </source>
</evidence>
<dbReference type="InterPro" id="IPR038437">
    <property type="entry name" value="GINS_Psf3_sf"/>
</dbReference>
<proteinExistence type="inferred from homology"/>
<dbReference type="GO" id="GO:0006260">
    <property type="term" value="P:DNA replication"/>
    <property type="evidence" value="ECO:0007669"/>
    <property type="project" value="UniProtKB-KW"/>
</dbReference>
<dbReference type="InterPro" id="IPR055221">
    <property type="entry name" value="PSF3_N"/>
</dbReference>
<dbReference type="InterPro" id="IPR021151">
    <property type="entry name" value="GINS_A"/>
</dbReference>
<evidence type="ECO:0000259" key="5">
    <source>
        <dbReference type="Pfam" id="PF05916"/>
    </source>
</evidence>
<evidence type="ECO:0000256" key="3">
    <source>
        <dbReference type="ARBA" id="ARBA00022705"/>
    </source>
</evidence>
<comment type="subcellular location">
    <subcellularLocation>
        <location evidence="1">Nucleus</location>
    </subcellularLocation>
</comment>
<organism evidence="8 9">
    <name type="scientific">Ilex paraguariensis</name>
    <name type="common">yerba mate</name>
    <dbReference type="NCBI Taxonomy" id="185542"/>
    <lineage>
        <taxon>Eukaryota</taxon>
        <taxon>Viridiplantae</taxon>
        <taxon>Streptophyta</taxon>
        <taxon>Embryophyta</taxon>
        <taxon>Tracheophyta</taxon>
        <taxon>Spermatophyta</taxon>
        <taxon>Magnoliopsida</taxon>
        <taxon>eudicotyledons</taxon>
        <taxon>Gunneridae</taxon>
        <taxon>Pentapetalae</taxon>
        <taxon>asterids</taxon>
        <taxon>campanulids</taxon>
        <taxon>Aquifoliales</taxon>
        <taxon>Aquifoliaceae</taxon>
        <taxon>Ilex</taxon>
    </lineage>
</organism>
<dbReference type="InterPro" id="IPR036224">
    <property type="entry name" value="GINS_bundle-like_dom_sf"/>
</dbReference>
<feature type="domain" description="DNA replication complex GINS protein PSF3 N-terminal" evidence="6">
    <location>
        <begin position="5"/>
        <end position="56"/>
    </location>
</feature>
<feature type="domain" description="GINS subunit" evidence="5">
    <location>
        <begin position="70"/>
        <end position="170"/>
    </location>
</feature>
<comment type="similarity">
    <text evidence="2">Belongs to the GINS3/PSF3 family.</text>
</comment>
<evidence type="ECO:0000313" key="8">
    <source>
        <dbReference type="EMBL" id="CAK9151285.1"/>
    </source>
</evidence>
<evidence type="ECO:0008006" key="10">
    <source>
        <dbReference type="Google" id="ProtNLM"/>
    </source>
</evidence>
<dbReference type="SUPFAM" id="SSF160059">
    <property type="entry name" value="PriA/YqbF domain"/>
    <property type="match status" value="1"/>
</dbReference>
<dbReference type="CDD" id="cd11713">
    <property type="entry name" value="GINS_A_psf3"/>
    <property type="match status" value="1"/>
</dbReference>
<dbReference type="Gene3D" id="1.20.58.2050">
    <property type="match status" value="1"/>
</dbReference>
<dbReference type="GO" id="GO:0005634">
    <property type="term" value="C:nucleus"/>
    <property type="evidence" value="ECO:0007669"/>
    <property type="project" value="UniProtKB-SubCell"/>
</dbReference>
<dbReference type="EMBL" id="CAUOFW020002114">
    <property type="protein sequence ID" value="CAK9151285.1"/>
    <property type="molecule type" value="Genomic_DNA"/>
</dbReference>
<dbReference type="AlphaFoldDB" id="A0ABC8S382"/>
<evidence type="ECO:0000259" key="6">
    <source>
        <dbReference type="Pfam" id="PF22466"/>
    </source>
</evidence>
<dbReference type="Pfam" id="PF05916">
    <property type="entry name" value="Sld5"/>
    <property type="match status" value="1"/>
</dbReference>